<dbReference type="GeneID" id="63826920"/>
<organism evidence="1 2">
    <name type="scientific">Laetiporus sulphureus 93-53</name>
    <dbReference type="NCBI Taxonomy" id="1314785"/>
    <lineage>
        <taxon>Eukaryota</taxon>
        <taxon>Fungi</taxon>
        <taxon>Dikarya</taxon>
        <taxon>Basidiomycota</taxon>
        <taxon>Agaricomycotina</taxon>
        <taxon>Agaricomycetes</taxon>
        <taxon>Polyporales</taxon>
        <taxon>Laetiporus</taxon>
    </lineage>
</organism>
<dbReference type="AlphaFoldDB" id="A0A165C0P1"/>
<evidence type="ECO:0000313" key="2">
    <source>
        <dbReference type="Proteomes" id="UP000076871"/>
    </source>
</evidence>
<proteinExistence type="predicted"/>
<dbReference type="RefSeq" id="XP_040759728.1">
    <property type="nucleotide sequence ID" value="XM_040909891.1"/>
</dbReference>
<dbReference type="Proteomes" id="UP000076871">
    <property type="component" value="Unassembled WGS sequence"/>
</dbReference>
<keyword evidence="2" id="KW-1185">Reference proteome</keyword>
<gene>
    <name evidence="1" type="ORF">LAESUDRAFT_730697</name>
</gene>
<sequence length="54" mass="5734">MAGRGYCVALVIFVIAVLIVAIVSGCATGCIEWCSYDHDTSRSSFMRGVSSACR</sequence>
<protein>
    <submittedName>
        <fullName evidence="1">Uncharacterized protein</fullName>
    </submittedName>
</protein>
<dbReference type="EMBL" id="KV427657">
    <property type="protein sequence ID" value="KZT01988.1"/>
    <property type="molecule type" value="Genomic_DNA"/>
</dbReference>
<accession>A0A165C0P1</accession>
<dbReference type="PROSITE" id="PS51257">
    <property type="entry name" value="PROKAR_LIPOPROTEIN"/>
    <property type="match status" value="1"/>
</dbReference>
<dbReference type="InParanoid" id="A0A165C0P1"/>
<name>A0A165C0P1_9APHY</name>
<evidence type="ECO:0000313" key="1">
    <source>
        <dbReference type="EMBL" id="KZT01988.1"/>
    </source>
</evidence>
<reference evidence="1 2" key="1">
    <citation type="journal article" date="2016" name="Mol. Biol. Evol.">
        <title>Comparative Genomics of Early-Diverging Mushroom-Forming Fungi Provides Insights into the Origins of Lignocellulose Decay Capabilities.</title>
        <authorList>
            <person name="Nagy L.G."/>
            <person name="Riley R."/>
            <person name="Tritt A."/>
            <person name="Adam C."/>
            <person name="Daum C."/>
            <person name="Floudas D."/>
            <person name="Sun H."/>
            <person name="Yadav J.S."/>
            <person name="Pangilinan J."/>
            <person name="Larsson K.H."/>
            <person name="Matsuura K."/>
            <person name="Barry K."/>
            <person name="Labutti K."/>
            <person name="Kuo R."/>
            <person name="Ohm R.A."/>
            <person name="Bhattacharya S.S."/>
            <person name="Shirouzu T."/>
            <person name="Yoshinaga Y."/>
            <person name="Martin F.M."/>
            <person name="Grigoriev I.V."/>
            <person name="Hibbett D.S."/>
        </authorList>
    </citation>
    <scope>NUCLEOTIDE SEQUENCE [LARGE SCALE GENOMIC DNA]</scope>
    <source>
        <strain evidence="1 2">93-53</strain>
    </source>
</reference>